<proteinExistence type="predicted"/>
<dbReference type="EMBL" id="BQNB010021232">
    <property type="protein sequence ID" value="GJU04258.1"/>
    <property type="molecule type" value="Genomic_DNA"/>
</dbReference>
<gene>
    <name evidence="2" type="ORF">Tco_1114596</name>
</gene>
<reference evidence="2" key="1">
    <citation type="journal article" date="2022" name="Int. J. Mol. Sci.">
        <title>Draft Genome of Tanacetum Coccineum: Genomic Comparison of Closely Related Tanacetum-Family Plants.</title>
        <authorList>
            <person name="Yamashiro T."/>
            <person name="Shiraishi A."/>
            <person name="Nakayama K."/>
            <person name="Satake H."/>
        </authorList>
    </citation>
    <scope>NUCLEOTIDE SEQUENCE</scope>
</reference>
<sequence length="226" mass="25162">MAKFLEWSSRQATWSGGQDVGVVPKGLEWWPRVLHSYKGVSMGHTYTNSEDSIVTYMAVSSPFEGLSDIGSPRVDGLPMMPEDPYAYMVAVFQASLSPDYVPGPEEPEHAPLSPEFVPESVYPEFMPLEDDVIPDKEQPLPAAVLPTANSLGYIPDFDPEEDDDEDPEEDPVDYPTDRNDEEEPFGDEPDDEDEDDEEEEEEHLAPADSIPPPPVHRTTARISIPT</sequence>
<dbReference type="Proteomes" id="UP001151760">
    <property type="component" value="Unassembled WGS sequence"/>
</dbReference>
<evidence type="ECO:0000313" key="2">
    <source>
        <dbReference type="EMBL" id="GJU04258.1"/>
    </source>
</evidence>
<feature type="region of interest" description="Disordered" evidence="1">
    <location>
        <begin position="145"/>
        <end position="226"/>
    </location>
</feature>
<evidence type="ECO:0000313" key="3">
    <source>
        <dbReference type="Proteomes" id="UP001151760"/>
    </source>
</evidence>
<feature type="compositionally biased region" description="Acidic residues" evidence="1">
    <location>
        <begin position="157"/>
        <end position="172"/>
    </location>
</feature>
<protein>
    <submittedName>
        <fullName evidence="2">Uncharacterized protein</fullName>
    </submittedName>
</protein>
<organism evidence="2 3">
    <name type="scientific">Tanacetum coccineum</name>
    <dbReference type="NCBI Taxonomy" id="301880"/>
    <lineage>
        <taxon>Eukaryota</taxon>
        <taxon>Viridiplantae</taxon>
        <taxon>Streptophyta</taxon>
        <taxon>Embryophyta</taxon>
        <taxon>Tracheophyta</taxon>
        <taxon>Spermatophyta</taxon>
        <taxon>Magnoliopsida</taxon>
        <taxon>eudicotyledons</taxon>
        <taxon>Gunneridae</taxon>
        <taxon>Pentapetalae</taxon>
        <taxon>asterids</taxon>
        <taxon>campanulids</taxon>
        <taxon>Asterales</taxon>
        <taxon>Asteraceae</taxon>
        <taxon>Asteroideae</taxon>
        <taxon>Anthemideae</taxon>
        <taxon>Anthemidinae</taxon>
        <taxon>Tanacetum</taxon>
    </lineage>
</organism>
<keyword evidence="3" id="KW-1185">Reference proteome</keyword>
<evidence type="ECO:0000256" key="1">
    <source>
        <dbReference type="SAM" id="MobiDB-lite"/>
    </source>
</evidence>
<reference evidence="2" key="2">
    <citation type="submission" date="2022-01" db="EMBL/GenBank/DDBJ databases">
        <authorList>
            <person name="Yamashiro T."/>
            <person name="Shiraishi A."/>
            <person name="Satake H."/>
            <person name="Nakayama K."/>
        </authorList>
    </citation>
    <scope>NUCLEOTIDE SEQUENCE</scope>
</reference>
<accession>A0ABQ5IY58</accession>
<name>A0ABQ5IY58_9ASTR</name>
<comment type="caution">
    <text evidence="2">The sequence shown here is derived from an EMBL/GenBank/DDBJ whole genome shotgun (WGS) entry which is preliminary data.</text>
</comment>
<feature type="compositionally biased region" description="Acidic residues" evidence="1">
    <location>
        <begin position="179"/>
        <end position="202"/>
    </location>
</feature>